<reference evidence="2" key="1">
    <citation type="journal article" date="2019" name="Sci. Rep.">
        <title>Draft genome of Tanacetum cinerariifolium, the natural source of mosquito coil.</title>
        <authorList>
            <person name="Yamashiro T."/>
            <person name="Shiraishi A."/>
            <person name="Satake H."/>
            <person name="Nakayama K."/>
        </authorList>
    </citation>
    <scope>NUCLEOTIDE SEQUENCE</scope>
</reference>
<dbReference type="Pfam" id="PF13966">
    <property type="entry name" value="zf-RVT"/>
    <property type="match status" value="1"/>
</dbReference>
<dbReference type="AlphaFoldDB" id="A0A699K6H5"/>
<gene>
    <name evidence="2" type="ORF">Tci_646045</name>
</gene>
<evidence type="ECO:0000259" key="1">
    <source>
        <dbReference type="Pfam" id="PF13966"/>
    </source>
</evidence>
<feature type="domain" description="Reverse transcriptase zinc-binding" evidence="1">
    <location>
        <begin position="58"/>
        <end position="106"/>
    </location>
</feature>
<dbReference type="EMBL" id="BKCJ010479016">
    <property type="protein sequence ID" value="GFA74073.1"/>
    <property type="molecule type" value="Genomic_DNA"/>
</dbReference>
<proteinExistence type="predicted"/>
<accession>A0A699K6H5</accession>
<sequence>LKTTRRIIRERFNLRESVADMVSNGTWKTRPDCMKNIDGQTQDFTVQVVWDSIRPRGQELKTQDMLRQWDVGEHVDLTLLRCSLCKLVQDSHEHLFFECPFSLKVWNLVVQKAGLHNVPSRLEDIISWLNLFL</sequence>
<evidence type="ECO:0000313" key="2">
    <source>
        <dbReference type="EMBL" id="GFA74073.1"/>
    </source>
</evidence>
<comment type="caution">
    <text evidence="2">The sequence shown here is derived from an EMBL/GenBank/DDBJ whole genome shotgun (WGS) entry which is preliminary data.</text>
</comment>
<dbReference type="InterPro" id="IPR026960">
    <property type="entry name" value="RVT-Znf"/>
</dbReference>
<organism evidence="2">
    <name type="scientific">Tanacetum cinerariifolium</name>
    <name type="common">Dalmatian daisy</name>
    <name type="synonym">Chrysanthemum cinerariifolium</name>
    <dbReference type="NCBI Taxonomy" id="118510"/>
    <lineage>
        <taxon>Eukaryota</taxon>
        <taxon>Viridiplantae</taxon>
        <taxon>Streptophyta</taxon>
        <taxon>Embryophyta</taxon>
        <taxon>Tracheophyta</taxon>
        <taxon>Spermatophyta</taxon>
        <taxon>Magnoliopsida</taxon>
        <taxon>eudicotyledons</taxon>
        <taxon>Gunneridae</taxon>
        <taxon>Pentapetalae</taxon>
        <taxon>asterids</taxon>
        <taxon>campanulids</taxon>
        <taxon>Asterales</taxon>
        <taxon>Asteraceae</taxon>
        <taxon>Asteroideae</taxon>
        <taxon>Anthemideae</taxon>
        <taxon>Anthemidinae</taxon>
        <taxon>Tanacetum</taxon>
    </lineage>
</organism>
<protein>
    <recommendedName>
        <fullName evidence="1">Reverse transcriptase zinc-binding domain-containing protein</fullName>
    </recommendedName>
</protein>
<feature type="non-terminal residue" evidence="2">
    <location>
        <position position="1"/>
    </location>
</feature>
<name>A0A699K6H5_TANCI</name>